<organism evidence="2">
    <name type="scientific">Picea sitchensis</name>
    <name type="common">Sitka spruce</name>
    <name type="synonym">Pinus sitchensis</name>
    <dbReference type="NCBI Taxonomy" id="3332"/>
    <lineage>
        <taxon>Eukaryota</taxon>
        <taxon>Viridiplantae</taxon>
        <taxon>Streptophyta</taxon>
        <taxon>Embryophyta</taxon>
        <taxon>Tracheophyta</taxon>
        <taxon>Spermatophyta</taxon>
        <taxon>Pinopsida</taxon>
        <taxon>Pinidae</taxon>
        <taxon>Conifers I</taxon>
        <taxon>Pinales</taxon>
        <taxon>Pinaceae</taxon>
        <taxon>Picea</taxon>
    </lineage>
</organism>
<evidence type="ECO:0000313" key="2">
    <source>
        <dbReference type="EMBL" id="ABK26609.1"/>
    </source>
</evidence>
<reference evidence="2" key="1">
    <citation type="journal article" date="2008" name="BMC Genomics">
        <title>A conifer genomics resource of 200,000 spruce (Picea spp.) ESTs and 6,464 high-quality, sequence-finished full-length cDNAs for Sitka spruce (Picea sitchensis).</title>
        <authorList>
            <person name="Ralph S.G."/>
            <person name="Chun H.J."/>
            <person name="Kolosova N."/>
            <person name="Cooper D."/>
            <person name="Oddy C."/>
            <person name="Ritland C.E."/>
            <person name="Kirkpatrick R."/>
            <person name="Moore R."/>
            <person name="Barber S."/>
            <person name="Holt R.A."/>
            <person name="Jones S.J."/>
            <person name="Marra M.A."/>
            <person name="Douglas C.J."/>
            <person name="Ritland K."/>
            <person name="Bohlmann J."/>
        </authorList>
    </citation>
    <scope>NUCLEOTIDE SEQUENCE</scope>
    <source>
        <tissue evidence="2">Green portion of the leader tissue</tissue>
    </source>
</reference>
<dbReference type="AlphaFoldDB" id="A9P148"/>
<name>A9P148_PICSI</name>
<evidence type="ECO:0000256" key="1">
    <source>
        <dbReference type="SAM" id="MobiDB-lite"/>
    </source>
</evidence>
<feature type="region of interest" description="Disordered" evidence="1">
    <location>
        <begin position="1"/>
        <end position="23"/>
    </location>
</feature>
<sequence length="64" mass="6908">MTGTTLGLRPNRGGRISSLPGHADVNVSDVHGNMTLQAYRMARNWVQLHSLPPSLASRGGMLPR</sequence>
<protein>
    <submittedName>
        <fullName evidence="2">Uncharacterized protein</fullName>
    </submittedName>
</protein>
<proteinExistence type="evidence at transcript level"/>
<accession>A9P148</accession>
<dbReference type="EMBL" id="EF087365">
    <property type="protein sequence ID" value="ABK26609.1"/>
    <property type="molecule type" value="mRNA"/>
</dbReference>